<evidence type="ECO:0000259" key="7">
    <source>
        <dbReference type="PROSITE" id="PS51820"/>
    </source>
</evidence>
<evidence type="ECO:0000256" key="6">
    <source>
        <dbReference type="RuleBase" id="RU361161"/>
    </source>
</evidence>
<dbReference type="UniPathway" id="UPA00696"/>
<accession>A0A8K0JFN5</accession>
<evidence type="ECO:0000256" key="2">
    <source>
        <dbReference type="ARBA" id="ARBA00005336"/>
    </source>
</evidence>
<dbReference type="OrthoDB" id="47059at2759"/>
<dbReference type="InterPro" id="IPR037524">
    <property type="entry name" value="PA14/GLEYA"/>
</dbReference>
<dbReference type="InterPro" id="IPR026891">
    <property type="entry name" value="Fn3-like"/>
</dbReference>
<evidence type="ECO:0000256" key="1">
    <source>
        <dbReference type="ARBA" id="ARBA00000448"/>
    </source>
</evidence>
<dbReference type="InterPro" id="IPR013783">
    <property type="entry name" value="Ig-like_fold"/>
</dbReference>
<reference evidence="8" key="1">
    <citation type="submission" date="2020-04" db="EMBL/GenBank/DDBJ databases">
        <title>Analysis of mating type loci in Filobasidium floriforme.</title>
        <authorList>
            <person name="Nowrousian M."/>
        </authorList>
    </citation>
    <scope>NUCLEOTIDE SEQUENCE</scope>
    <source>
        <strain evidence="8">CBS 6242</strain>
    </source>
</reference>
<keyword evidence="5 6" id="KW-0326">Glycosidase</keyword>
<gene>
    <name evidence="8" type="ORF">FFLO_06074</name>
</gene>
<evidence type="ECO:0000313" key="8">
    <source>
        <dbReference type="EMBL" id="KAG7528588.1"/>
    </source>
</evidence>
<sequence length="844" mass="92195">MLDLDSILPQLTLVEKISLLTGSDLWHTTPLERLQIPAVRMTDGPVGVRGTAFFAGIASNCYPCATGLAASFDRDLAQAFGVSMAAECKAKGAHVSLGPTINLHRSPLGGRGFECISEDPVLSGELAAGIIKGLQSNGVAACPKHYLCNEQEFEKHRNSSEVSQRALRELYLRAFQIAIRESDPWTLMTSYNKVNGLHVGEHPFLLKQILREEWGYDGMVVSDWFGTFSTAEALVSGMDLEMPGPSLFRGQALRRALIGGKIDESHIDVAVRRVLGLANRAIESGIPFEQEEGLIDTQEVQDFLRSTAQAAIVLLKNEASLLPLQPKKIRRLAVVGPNAKLQVLSGGGSASLRAIRSSSPLEGILAAAEKESIQVEYTPGVFAHRYLPLVNPLVRSARGGQGYLDLDFFETDPTRSSAEAQAIHSLSVDTATNFMCDNLPSHLPAQCYMRVSTTFVPDSSGVWEFGLVVGGQATLLLDDQLVVSNLMPQTAGELFLRNGSVEERGQIELEQGREYKMVMQWSNFHQTNPKASFKAFGCFRIGASPLIDLEEGIVKAIALAKDCDAVIVCAGLNEDYESEGFERPDMKLPGRTDELVERVLEANPNVCVVVQSGTPCEMPWSDRVPSIVQAFYGGNAGGLAIGDVLFGHANPSGKLPVSFAHRLSDNPSHPYYPGPHGKSHYYEDVFMGYRGFAMRNTPVLGCFGHGLSYTSFTIGEPRLIDQTIDVNARTIDIQIEVEVTNTGSEYAGSEVVQLYVKPTSTTKVPRPLRELADFQKIHLEPGATGKVRFALKRDAFSYWLSARETTGAWMVDTGRYELLFGVSSEDIKQRLAVDVDEGFVWNGL</sequence>
<dbReference type="PROSITE" id="PS00775">
    <property type="entry name" value="GLYCOSYL_HYDROL_F3"/>
    <property type="match status" value="1"/>
</dbReference>
<comment type="similarity">
    <text evidence="2 6">Belongs to the glycosyl hydrolase 3 family.</text>
</comment>
<name>A0A8K0JFN5_9TREE</name>
<feature type="domain" description="PA14" evidence="7">
    <location>
        <begin position="399"/>
        <end position="557"/>
    </location>
</feature>
<dbReference type="PANTHER" id="PTHR42715">
    <property type="entry name" value="BETA-GLUCOSIDASE"/>
    <property type="match status" value="1"/>
</dbReference>
<evidence type="ECO:0000256" key="3">
    <source>
        <dbReference type="ARBA" id="ARBA00012744"/>
    </source>
</evidence>
<dbReference type="GO" id="GO:0030245">
    <property type="term" value="P:cellulose catabolic process"/>
    <property type="evidence" value="ECO:0007669"/>
    <property type="project" value="UniProtKB-UniPathway"/>
</dbReference>
<keyword evidence="6" id="KW-0119">Carbohydrate metabolism</keyword>
<dbReference type="PROSITE" id="PS51820">
    <property type="entry name" value="PA14"/>
    <property type="match status" value="1"/>
</dbReference>
<dbReference type="EMBL" id="JABELV010000177">
    <property type="protein sequence ID" value="KAG7528588.1"/>
    <property type="molecule type" value="Genomic_DNA"/>
</dbReference>
<comment type="caution">
    <text evidence="8">The sequence shown here is derived from an EMBL/GenBank/DDBJ whole genome shotgun (WGS) entry which is preliminary data.</text>
</comment>
<dbReference type="SUPFAM" id="SSF52279">
    <property type="entry name" value="Beta-D-glucan exohydrolase, C-terminal domain"/>
    <property type="match status" value="1"/>
</dbReference>
<organism evidence="8 9">
    <name type="scientific">Filobasidium floriforme</name>
    <dbReference type="NCBI Taxonomy" id="5210"/>
    <lineage>
        <taxon>Eukaryota</taxon>
        <taxon>Fungi</taxon>
        <taxon>Dikarya</taxon>
        <taxon>Basidiomycota</taxon>
        <taxon>Agaricomycotina</taxon>
        <taxon>Tremellomycetes</taxon>
        <taxon>Filobasidiales</taxon>
        <taxon>Filobasidiaceae</taxon>
        <taxon>Filobasidium</taxon>
    </lineage>
</organism>
<dbReference type="FunFam" id="2.60.40.10:FF:000495">
    <property type="entry name" value="Periplasmic beta-glucosidase"/>
    <property type="match status" value="1"/>
</dbReference>
<dbReference type="InterPro" id="IPR017853">
    <property type="entry name" value="GH"/>
</dbReference>
<protein>
    <recommendedName>
        <fullName evidence="3 6">beta-glucosidase</fullName>
        <ecNumber evidence="3 6">3.2.1.21</ecNumber>
    </recommendedName>
</protein>
<dbReference type="InterPro" id="IPR036881">
    <property type="entry name" value="Glyco_hydro_3_C_sf"/>
</dbReference>
<dbReference type="InterPro" id="IPR001764">
    <property type="entry name" value="Glyco_hydro_3_N"/>
</dbReference>
<dbReference type="GO" id="GO:0008422">
    <property type="term" value="F:beta-glucosidase activity"/>
    <property type="evidence" value="ECO:0007669"/>
    <property type="project" value="UniProtKB-EC"/>
</dbReference>
<dbReference type="SMART" id="SM01217">
    <property type="entry name" value="Fn3_like"/>
    <property type="match status" value="1"/>
</dbReference>
<proteinExistence type="inferred from homology"/>
<dbReference type="InterPro" id="IPR050288">
    <property type="entry name" value="Cellulose_deg_GH3"/>
</dbReference>
<keyword evidence="4 6" id="KW-0378">Hydrolase</keyword>
<comment type="pathway">
    <text evidence="6">Glycan metabolism; cellulose degradation.</text>
</comment>
<dbReference type="Gene3D" id="2.60.120.260">
    <property type="entry name" value="Galactose-binding domain-like"/>
    <property type="match status" value="1"/>
</dbReference>
<dbReference type="EC" id="3.2.1.21" evidence="3 6"/>
<evidence type="ECO:0000256" key="5">
    <source>
        <dbReference type="ARBA" id="ARBA00023295"/>
    </source>
</evidence>
<dbReference type="SUPFAM" id="SSF51445">
    <property type="entry name" value="(Trans)glycosidases"/>
    <property type="match status" value="1"/>
</dbReference>
<dbReference type="InterPro" id="IPR011658">
    <property type="entry name" value="PA14_dom"/>
</dbReference>
<dbReference type="AlphaFoldDB" id="A0A8K0JFN5"/>
<dbReference type="Proteomes" id="UP000812966">
    <property type="component" value="Unassembled WGS sequence"/>
</dbReference>
<dbReference type="Pfam" id="PF07691">
    <property type="entry name" value="PA14"/>
    <property type="match status" value="1"/>
</dbReference>
<dbReference type="InterPro" id="IPR019800">
    <property type="entry name" value="Glyco_hydro_3_AS"/>
</dbReference>
<dbReference type="Gene3D" id="3.20.20.300">
    <property type="entry name" value="Glycoside hydrolase, family 3, N-terminal domain"/>
    <property type="match status" value="1"/>
</dbReference>
<dbReference type="Pfam" id="PF01915">
    <property type="entry name" value="Glyco_hydro_3_C"/>
    <property type="match status" value="1"/>
</dbReference>
<dbReference type="PANTHER" id="PTHR42715:SF3">
    <property type="entry name" value="BETA-GLUCOSIDASE B-RELATED"/>
    <property type="match status" value="1"/>
</dbReference>
<keyword evidence="6" id="KW-0624">Polysaccharide degradation</keyword>
<dbReference type="InterPro" id="IPR036962">
    <property type="entry name" value="Glyco_hydro_3_N_sf"/>
</dbReference>
<comment type="catalytic activity">
    <reaction evidence="1 6">
        <text>Hydrolysis of terminal, non-reducing beta-D-glucosyl residues with release of beta-D-glucose.</text>
        <dbReference type="EC" id="3.2.1.21"/>
    </reaction>
</comment>
<dbReference type="InterPro" id="IPR002772">
    <property type="entry name" value="Glyco_hydro_3_C"/>
</dbReference>
<evidence type="ECO:0000313" key="9">
    <source>
        <dbReference type="Proteomes" id="UP000812966"/>
    </source>
</evidence>
<dbReference type="Gene3D" id="2.60.40.10">
    <property type="entry name" value="Immunoglobulins"/>
    <property type="match status" value="1"/>
</dbReference>
<dbReference type="Pfam" id="PF14310">
    <property type="entry name" value="Fn3-like"/>
    <property type="match status" value="1"/>
</dbReference>
<dbReference type="Pfam" id="PF00933">
    <property type="entry name" value="Glyco_hydro_3"/>
    <property type="match status" value="1"/>
</dbReference>
<dbReference type="Gene3D" id="3.40.50.1700">
    <property type="entry name" value="Glycoside hydrolase family 3 C-terminal domain"/>
    <property type="match status" value="1"/>
</dbReference>
<keyword evidence="9" id="KW-1185">Reference proteome</keyword>
<dbReference type="PRINTS" id="PR00133">
    <property type="entry name" value="GLHYDRLASE3"/>
</dbReference>
<evidence type="ECO:0000256" key="4">
    <source>
        <dbReference type="ARBA" id="ARBA00022801"/>
    </source>
</evidence>